<name>A0A6A6INW2_9PLEO</name>
<protein>
    <submittedName>
        <fullName evidence="2">HET-domain-containing protein</fullName>
    </submittedName>
</protein>
<proteinExistence type="predicted"/>
<evidence type="ECO:0000259" key="1">
    <source>
        <dbReference type="PROSITE" id="PS50020"/>
    </source>
</evidence>
<dbReference type="Proteomes" id="UP000800094">
    <property type="component" value="Unassembled WGS sequence"/>
</dbReference>
<feature type="domain" description="WW" evidence="1">
    <location>
        <begin position="57"/>
        <end position="90"/>
    </location>
</feature>
<dbReference type="InterPro" id="IPR052895">
    <property type="entry name" value="HetReg/Transcr_Mod"/>
</dbReference>
<dbReference type="InterPro" id="IPR010730">
    <property type="entry name" value="HET"/>
</dbReference>
<dbReference type="PANTHER" id="PTHR24148:SF82">
    <property type="entry name" value="HETEROKARYON INCOMPATIBILITY DOMAIN-CONTAINING PROTEIN"/>
    <property type="match status" value="1"/>
</dbReference>
<organism evidence="2 3">
    <name type="scientific">Trematosphaeria pertusa</name>
    <dbReference type="NCBI Taxonomy" id="390896"/>
    <lineage>
        <taxon>Eukaryota</taxon>
        <taxon>Fungi</taxon>
        <taxon>Dikarya</taxon>
        <taxon>Ascomycota</taxon>
        <taxon>Pezizomycotina</taxon>
        <taxon>Dothideomycetes</taxon>
        <taxon>Pleosporomycetidae</taxon>
        <taxon>Pleosporales</taxon>
        <taxon>Massarineae</taxon>
        <taxon>Trematosphaeriaceae</taxon>
        <taxon>Trematosphaeria</taxon>
    </lineage>
</organism>
<dbReference type="OrthoDB" id="4850726at2759"/>
<dbReference type="EMBL" id="ML987192">
    <property type="protein sequence ID" value="KAF2252076.1"/>
    <property type="molecule type" value="Genomic_DNA"/>
</dbReference>
<dbReference type="Pfam" id="PF26639">
    <property type="entry name" value="Het-6_barrel"/>
    <property type="match status" value="1"/>
</dbReference>
<accession>A0A6A6INW2</accession>
<evidence type="ECO:0000313" key="3">
    <source>
        <dbReference type="Proteomes" id="UP000800094"/>
    </source>
</evidence>
<sequence length="720" mass="82196">MAPYQYCDLDIQKHEFRLLHLLPGKFDDRIKIQVWTTPLIVPPARIDPRISLDELNKTLPKLWGAYKTVHGRYIFENGETEETFWSHPDPSFDSSRLGTTFEDPPDDYEPRYEALSYTWGPPESCPELAFVQPISNTSTQADPVTLPLRRNLAVALRHIRFPKATRTLWIDALCINQDNIPERNEQVKRMTDIYRLADRVVIWLGPRETNSEAAMKMLDHLGAQIVLLENEWCHRAPEATDTQWYRRGNPIPISQEILSAMHHLLNRGWFDRVWVTQEGQMANSRSIVMCGDDSMPWPHMQAAIIGLWSNNVSGRSPELLELFTRLMHFAFRQCGRQLFGLITRNAYRLCADPRDKIYGILGLAHPTITAQIKPNYSLTVTDVYKEVFLTYSKFSSRLGMLRECNLGLRNIDGPSWVPDWSTVTNTVIGKRDLILYDTSSACMDYLPPNTLKVAGVHCGVIHHIGSATSSQPKEVLEVIRQWEPENLQMASYPTGESMLDAFVLTLRGCHVKERFPDYGYPTTESWKDTYLSKISRRTSSAQIEDAMKDSTVVQTVKNCSYQRFLWADAGYFGLGPVNAQPGDRICVLLGCDQPMILRPHKSGRFQVVGPCHIRGFEDSAALLGSLPKNWSVKSSLEKGKRPTPWEYHFYNSQTEVTTDQDPRLEPLSSQWEVVDTERPPDKPFASFRNNVTGEVVYGDPRLSPEALKTRGVELKTFELI</sequence>
<dbReference type="PANTHER" id="PTHR24148">
    <property type="entry name" value="ANKYRIN REPEAT DOMAIN-CONTAINING PROTEIN 39 HOMOLOG-RELATED"/>
    <property type="match status" value="1"/>
</dbReference>
<evidence type="ECO:0000313" key="2">
    <source>
        <dbReference type="EMBL" id="KAF2252076.1"/>
    </source>
</evidence>
<dbReference type="GeneID" id="54588096"/>
<keyword evidence="3" id="KW-1185">Reference proteome</keyword>
<dbReference type="InterPro" id="IPR001202">
    <property type="entry name" value="WW_dom"/>
</dbReference>
<dbReference type="RefSeq" id="XP_033687080.1">
    <property type="nucleotide sequence ID" value="XM_033834766.1"/>
</dbReference>
<gene>
    <name evidence="2" type="ORF">BU26DRAFT_590419</name>
</gene>
<dbReference type="Pfam" id="PF06985">
    <property type="entry name" value="HET"/>
    <property type="match status" value="1"/>
</dbReference>
<dbReference type="PROSITE" id="PS50020">
    <property type="entry name" value="WW_DOMAIN_2"/>
    <property type="match status" value="1"/>
</dbReference>
<dbReference type="AlphaFoldDB" id="A0A6A6INW2"/>
<reference evidence="2" key="1">
    <citation type="journal article" date="2020" name="Stud. Mycol.">
        <title>101 Dothideomycetes genomes: a test case for predicting lifestyles and emergence of pathogens.</title>
        <authorList>
            <person name="Haridas S."/>
            <person name="Albert R."/>
            <person name="Binder M."/>
            <person name="Bloem J."/>
            <person name="Labutti K."/>
            <person name="Salamov A."/>
            <person name="Andreopoulos B."/>
            <person name="Baker S."/>
            <person name="Barry K."/>
            <person name="Bills G."/>
            <person name="Bluhm B."/>
            <person name="Cannon C."/>
            <person name="Castanera R."/>
            <person name="Culley D."/>
            <person name="Daum C."/>
            <person name="Ezra D."/>
            <person name="Gonzalez J."/>
            <person name="Henrissat B."/>
            <person name="Kuo A."/>
            <person name="Liang C."/>
            <person name="Lipzen A."/>
            <person name="Lutzoni F."/>
            <person name="Magnuson J."/>
            <person name="Mondo S."/>
            <person name="Nolan M."/>
            <person name="Ohm R."/>
            <person name="Pangilinan J."/>
            <person name="Park H.-J."/>
            <person name="Ramirez L."/>
            <person name="Alfaro M."/>
            <person name="Sun H."/>
            <person name="Tritt A."/>
            <person name="Yoshinaga Y."/>
            <person name="Zwiers L.-H."/>
            <person name="Turgeon B."/>
            <person name="Goodwin S."/>
            <person name="Spatafora J."/>
            <person name="Crous P."/>
            <person name="Grigoriev I."/>
        </authorList>
    </citation>
    <scope>NUCLEOTIDE SEQUENCE</scope>
    <source>
        <strain evidence="2">CBS 122368</strain>
    </source>
</reference>